<protein>
    <submittedName>
        <fullName evidence="1">Uncharacterized protein</fullName>
    </submittedName>
</protein>
<name>A0A8I1EB55_PSEPU</name>
<comment type="caution">
    <text evidence="1">The sequence shown here is derived from an EMBL/GenBank/DDBJ whole genome shotgun (WGS) entry which is preliminary data.</text>
</comment>
<reference evidence="1" key="1">
    <citation type="submission" date="2020-12" db="EMBL/GenBank/DDBJ databases">
        <title>Enhanced detection system for hospital associated transmission using whole genome sequencing surveillance.</title>
        <authorList>
            <person name="Harrison L.H."/>
            <person name="Van Tyne D."/>
            <person name="Marsh J.W."/>
            <person name="Griffith M.P."/>
            <person name="Snyder D.J."/>
            <person name="Cooper V.S."/>
            <person name="Mustapha M."/>
        </authorList>
    </citation>
    <scope>NUCLEOTIDE SEQUENCE</scope>
    <source>
        <strain evidence="1">PSB00042</strain>
    </source>
</reference>
<evidence type="ECO:0000313" key="2">
    <source>
        <dbReference type="Proteomes" id="UP000637061"/>
    </source>
</evidence>
<dbReference type="RefSeq" id="WP_198746026.1">
    <property type="nucleotide sequence ID" value="NZ_JAEHTE010000001.1"/>
</dbReference>
<sequence length="291" mass="32039">MDIDDILAQLDDGETDADLAVAIGLGTRHISTIDICRLPGVAKEMASTTSGFRLIPDELLYPEILVDGMRHMNAKEAEVHASPDYRENYRQAAITRLERGDLFLFAFNYALIDKRMVLATLRHSSFGDDKAIERASASAIDDEVALASLAKNNKTVIFAHPAAAKFEPTTWLAAVSQDDAFVAQMLGHKLGEMLGSFMANGYWPKNVAGEKPEDVKAAVAERAKQKDASSVRSFVLNTLIKTYPIEEVLPCLKSPARAKIRSQIYSLDDLRPHMKAYPFLKASVLENDLGV</sequence>
<dbReference type="AlphaFoldDB" id="A0A8I1EB55"/>
<evidence type="ECO:0000313" key="1">
    <source>
        <dbReference type="EMBL" id="MBI6882406.1"/>
    </source>
</evidence>
<dbReference type="Proteomes" id="UP000637061">
    <property type="component" value="Unassembled WGS sequence"/>
</dbReference>
<accession>A0A8I1EB55</accession>
<organism evidence="1 2">
    <name type="scientific">Pseudomonas putida</name>
    <name type="common">Arthrobacter siderocapsulatus</name>
    <dbReference type="NCBI Taxonomy" id="303"/>
    <lineage>
        <taxon>Bacteria</taxon>
        <taxon>Pseudomonadati</taxon>
        <taxon>Pseudomonadota</taxon>
        <taxon>Gammaproteobacteria</taxon>
        <taxon>Pseudomonadales</taxon>
        <taxon>Pseudomonadaceae</taxon>
        <taxon>Pseudomonas</taxon>
    </lineage>
</organism>
<gene>
    <name evidence="1" type="ORF">JEU22_00485</name>
</gene>
<proteinExistence type="predicted"/>
<dbReference type="EMBL" id="JAEHTE010000001">
    <property type="protein sequence ID" value="MBI6882406.1"/>
    <property type="molecule type" value="Genomic_DNA"/>
</dbReference>